<evidence type="ECO:0000259" key="7">
    <source>
        <dbReference type="Pfam" id="PF06271"/>
    </source>
</evidence>
<evidence type="ECO:0000313" key="9">
    <source>
        <dbReference type="EMBL" id="PSK83602.1"/>
    </source>
</evidence>
<comment type="subcellular location">
    <subcellularLocation>
        <location evidence="1">Cell membrane</location>
        <topology evidence="1">Multi-pass membrane protein</topology>
    </subcellularLocation>
</comment>
<dbReference type="Proteomes" id="UP000396862">
    <property type="component" value="Unassembled WGS sequence"/>
</dbReference>
<organism evidence="9 10">
    <name type="scientific">Prolixibacter denitrificans</name>
    <dbReference type="NCBI Taxonomy" id="1541063"/>
    <lineage>
        <taxon>Bacteria</taxon>
        <taxon>Pseudomonadati</taxon>
        <taxon>Bacteroidota</taxon>
        <taxon>Bacteroidia</taxon>
        <taxon>Marinilabiliales</taxon>
        <taxon>Prolixibacteraceae</taxon>
        <taxon>Prolixibacter</taxon>
    </lineage>
</organism>
<evidence type="ECO:0000313" key="11">
    <source>
        <dbReference type="Proteomes" id="UP000396862"/>
    </source>
</evidence>
<evidence type="ECO:0000256" key="5">
    <source>
        <dbReference type="ARBA" id="ARBA00023136"/>
    </source>
</evidence>
<keyword evidence="2" id="KW-1003">Cell membrane</keyword>
<keyword evidence="11" id="KW-1185">Reference proteome</keyword>
<accession>A0A2P8CF86</accession>
<dbReference type="InterPro" id="IPR010432">
    <property type="entry name" value="RDD"/>
</dbReference>
<evidence type="ECO:0000256" key="1">
    <source>
        <dbReference type="ARBA" id="ARBA00004651"/>
    </source>
</evidence>
<dbReference type="EMBL" id="PYGC01000003">
    <property type="protein sequence ID" value="PSK83602.1"/>
    <property type="molecule type" value="Genomic_DNA"/>
</dbReference>
<sequence>MTREEHLKFCTVCQNRKFDSQLGLVCGLTSQLANFGNSCEHYSEDSELKAKRAAEQVRKDILFNTASLSKRFANYLLDTVLFIVFGVVFIVLFMSLLSIVSPSLLSVFEEENVLLNYAMAYTVITIYYVIFEYSTGRSIAKFITKTKVVNMQGEQPGFKTILIRTLCRFIPFEAFSFLGESKTGWHDTLSKTRVINV</sequence>
<dbReference type="InterPro" id="IPR051791">
    <property type="entry name" value="Pra-immunoreactive"/>
</dbReference>
<feature type="domain" description="RDD" evidence="7">
    <location>
        <begin position="65"/>
        <end position="178"/>
    </location>
</feature>
<evidence type="ECO:0000256" key="3">
    <source>
        <dbReference type="ARBA" id="ARBA00022692"/>
    </source>
</evidence>
<evidence type="ECO:0000256" key="4">
    <source>
        <dbReference type="ARBA" id="ARBA00022989"/>
    </source>
</evidence>
<dbReference type="Proteomes" id="UP000240621">
    <property type="component" value="Unassembled WGS sequence"/>
</dbReference>
<dbReference type="Pfam" id="PF06271">
    <property type="entry name" value="RDD"/>
    <property type="match status" value="1"/>
</dbReference>
<name>A0A2P8CF86_9BACT</name>
<dbReference type="GO" id="GO:0005886">
    <property type="term" value="C:plasma membrane"/>
    <property type="evidence" value="ECO:0007669"/>
    <property type="project" value="UniProtKB-SubCell"/>
</dbReference>
<protein>
    <submittedName>
        <fullName evidence="9">Putative RDD family membrane protein YckC</fullName>
    </submittedName>
</protein>
<proteinExistence type="predicted"/>
<keyword evidence="5 6" id="KW-0472">Membrane</keyword>
<dbReference type="OrthoDB" id="762068at2"/>
<evidence type="ECO:0000313" key="10">
    <source>
        <dbReference type="Proteomes" id="UP000240621"/>
    </source>
</evidence>
<feature type="transmembrane region" description="Helical" evidence="6">
    <location>
        <begin position="75"/>
        <end position="101"/>
    </location>
</feature>
<reference evidence="9 10" key="1">
    <citation type="submission" date="2018-03" db="EMBL/GenBank/DDBJ databases">
        <title>Genomic Encyclopedia of Archaeal and Bacterial Type Strains, Phase II (KMG-II): from individual species to whole genera.</title>
        <authorList>
            <person name="Goeker M."/>
        </authorList>
    </citation>
    <scope>NUCLEOTIDE SEQUENCE [LARGE SCALE GENOMIC DNA]</scope>
    <source>
        <strain evidence="9 10">DSM 27267</strain>
    </source>
</reference>
<dbReference type="RefSeq" id="WP_106541450.1">
    <property type="nucleotide sequence ID" value="NZ_BLAU01000001.1"/>
</dbReference>
<reference evidence="8 11" key="2">
    <citation type="submission" date="2019-10" db="EMBL/GenBank/DDBJ databases">
        <title>Prolixibacter strains distinguished by the presence of nitrate reductase genes were adept at nitrate-dependent anaerobic corrosion of metallic iron and carbon steel.</title>
        <authorList>
            <person name="Iino T."/>
            <person name="Shono N."/>
            <person name="Ito K."/>
            <person name="Nakamura R."/>
            <person name="Sueoka K."/>
            <person name="Harayama S."/>
            <person name="Ohkuma M."/>
        </authorList>
    </citation>
    <scope>NUCLEOTIDE SEQUENCE [LARGE SCALE GENOMIC DNA]</scope>
    <source>
        <strain evidence="8 11">MIC1-1</strain>
    </source>
</reference>
<dbReference type="PANTHER" id="PTHR36115:SF4">
    <property type="entry name" value="MEMBRANE PROTEIN"/>
    <property type="match status" value="1"/>
</dbReference>
<evidence type="ECO:0000256" key="2">
    <source>
        <dbReference type="ARBA" id="ARBA00022475"/>
    </source>
</evidence>
<dbReference type="AlphaFoldDB" id="A0A2P8CF86"/>
<evidence type="ECO:0000256" key="6">
    <source>
        <dbReference type="SAM" id="Phobius"/>
    </source>
</evidence>
<evidence type="ECO:0000313" key="8">
    <source>
        <dbReference type="EMBL" id="GET23151.1"/>
    </source>
</evidence>
<gene>
    <name evidence="9" type="ORF">CLV93_10317</name>
    <name evidence="8" type="ORF">JCM18694_33970</name>
</gene>
<keyword evidence="3 6" id="KW-0812">Transmembrane</keyword>
<feature type="transmembrane region" description="Helical" evidence="6">
    <location>
        <begin position="113"/>
        <end position="131"/>
    </location>
</feature>
<dbReference type="EMBL" id="BLAU01000001">
    <property type="protein sequence ID" value="GET23151.1"/>
    <property type="molecule type" value="Genomic_DNA"/>
</dbReference>
<dbReference type="PANTHER" id="PTHR36115">
    <property type="entry name" value="PROLINE-RICH ANTIGEN HOMOLOG-RELATED"/>
    <property type="match status" value="1"/>
</dbReference>
<keyword evidence="4 6" id="KW-1133">Transmembrane helix</keyword>
<comment type="caution">
    <text evidence="9">The sequence shown here is derived from an EMBL/GenBank/DDBJ whole genome shotgun (WGS) entry which is preliminary data.</text>
</comment>